<dbReference type="Proteomes" id="UP000051639">
    <property type="component" value="Unassembled WGS sequence"/>
</dbReference>
<dbReference type="PATRIC" id="fig|148604.4.peg.1332"/>
<dbReference type="EMBL" id="JQBA01000036">
    <property type="protein sequence ID" value="KRN43738.1"/>
    <property type="molecule type" value="Genomic_DNA"/>
</dbReference>
<accession>A0A0R2H1X2</accession>
<gene>
    <name evidence="1" type="ORF">IV41_GL001298</name>
</gene>
<proteinExistence type="predicted"/>
<keyword evidence="2" id="KW-1185">Reference proteome</keyword>
<dbReference type="AlphaFoldDB" id="A0A0R2H1X2"/>
<name>A0A0R2H1X2_9LACO</name>
<sequence>MNKEKQISFEAQEKEFLLNLMKFAAGEASWRAPHPKGTPIDVYIDDMMMIKELNPFRNYLMNTLEDGEKVNADYEPNAYFNRLLKDGLGKKILALWKDGKYDAAVVEYKKTVVPFLLPKQESANQNKLIGRSYESDHFIAKVLSKQQYLDDLSHDIKLLEHAQENDEDPDWAQFKTDAADLDDSLNVKEELIRFVSSEQVIYINEIDDPYEFPTINQVAKEEIQSLLDVDSILEDEGFAQWLKELLPEVVVKTTKYHGGVILDFGRRY</sequence>
<dbReference type="RefSeq" id="WP_056994787.1">
    <property type="nucleotide sequence ID" value="NZ_JQBA01000036.1"/>
</dbReference>
<reference evidence="1 2" key="1">
    <citation type="journal article" date="2015" name="Genome Announc.">
        <title>Expanding the biotechnology potential of lactobacilli through comparative genomics of 213 strains and associated genera.</title>
        <authorList>
            <person name="Sun Z."/>
            <person name="Harris H.M."/>
            <person name="McCann A."/>
            <person name="Guo C."/>
            <person name="Argimon S."/>
            <person name="Zhang W."/>
            <person name="Yang X."/>
            <person name="Jeffery I.B."/>
            <person name="Cooney J.C."/>
            <person name="Kagawa T.F."/>
            <person name="Liu W."/>
            <person name="Song Y."/>
            <person name="Salvetti E."/>
            <person name="Wrobel A."/>
            <person name="Rasinkangas P."/>
            <person name="Parkhill J."/>
            <person name="Rea M.C."/>
            <person name="O'Sullivan O."/>
            <person name="Ritari J."/>
            <person name="Douillard F.P."/>
            <person name="Paul Ross R."/>
            <person name="Yang R."/>
            <person name="Briner A.E."/>
            <person name="Felis G.E."/>
            <person name="de Vos W.M."/>
            <person name="Barrangou R."/>
            <person name="Klaenhammer T.R."/>
            <person name="Caufield P.W."/>
            <person name="Cui Y."/>
            <person name="Zhang H."/>
            <person name="O'Toole P.W."/>
        </authorList>
    </citation>
    <scope>NUCLEOTIDE SEQUENCE [LARGE SCALE GENOMIC DNA]</scope>
    <source>
        <strain evidence="1 2">DSM 14792</strain>
    </source>
</reference>
<evidence type="ECO:0000313" key="2">
    <source>
        <dbReference type="Proteomes" id="UP000051639"/>
    </source>
</evidence>
<organism evidence="1 2">
    <name type="scientific">Limosilactobacillus ingluviei</name>
    <dbReference type="NCBI Taxonomy" id="148604"/>
    <lineage>
        <taxon>Bacteria</taxon>
        <taxon>Bacillati</taxon>
        <taxon>Bacillota</taxon>
        <taxon>Bacilli</taxon>
        <taxon>Lactobacillales</taxon>
        <taxon>Lactobacillaceae</taxon>
        <taxon>Limosilactobacillus</taxon>
    </lineage>
</organism>
<protein>
    <submittedName>
        <fullName evidence="1">Uncharacterized protein</fullName>
    </submittedName>
</protein>
<evidence type="ECO:0000313" key="1">
    <source>
        <dbReference type="EMBL" id="KRN43738.1"/>
    </source>
</evidence>
<comment type="caution">
    <text evidence="1">The sequence shown here is derived from an EMBL/GenBank/DDBJ whole genome shotgun (WGS) entry which is preliminary data.</text>
</comment>